<dbReference type="InterPro" id="IPR051085">
    <property type="entry name" value="MB_O-acyltransferase"/>
</dbReference>
<sequence>MLFNSLNFALFVPVVFALYWFVTQKNLTLQNLLLLVASYFFYACWDYRFLFLLIFSTLLDFFTGSKIFAAKTTAGKKFWLWLSVGINLGFLGVFKYYNFFAGSFSDLLSHFGMRAGFNTINVILPVGISFYTFHGLSYVFDIYRGRITPVKSFIEYSVFVSFFPLLVAGPIERATHLLPQIQQKRRFNYSQAVNGLKQILWGLFKKIAIADNCAEFANMIFNHHEQYPGSVLVMGALFFTIQIYCDFSGYSDIALGTARLFGMELLRNFAYPYFSRDIAEFWRRWHISLSSWFKDYLYIPLGGSKGGLWQRIRNTFIIFLVSGFWHGANWTFLAWGFLNAVYFLPLLLTNRNRSNMEIVAKGRLLPSLSEFLKMLLTFSLTVFAWIFFRAESIGQAFSYIGKIFSRSILTVPSGEAFEGASFHVVAIIILSIMFMLMEWLGREEQFAIAGTGMRWPKPARWAFYISIAVLTFYFTGVQQQFVYFQF</sequence>
<organism evidence="9 10">
    <name type="scientific">Mucilaginibacter pallidiroseus</name>
    <dbReference type="NCBI Taxonomy" id="2599295"/>
    <lineage>
        <taxon>Bacteria</taxon>
        <taxon>Pseudomonadati</taxon>
        <taxon>Bacteroidota</taxon>
        <taxon>Sphingobacteriia</taxon>
        <taxon>Sphingobacteriales</taxon>
        <taxon>Sphingobacteriaceae</taxon>
        <taxon>Mucilaginibacter</taxon>
    </lineage>
</organism>
<dbReference type="InterPro" id="IPR004299">
    <property type="entry name" value="MBOAT_fam"/>
</dbReference>
<protein>
    <submittedName>
        <fullName evidence="9">MBOAT family protein</fullName>
    </submittedName>
</protein>
<feature type="transmembrane region" description="Helical" evidence="8">
    <location>
        <begin position="461"/>
        <end position="481"/>
    </location>
</feature>
<keyword evidence="3 7" id="KW-1003">Cell membrane</keyword>
<accession>A0A563UGE6</accession>
<feature type="transmembrane region" description="Helical" evidence="8">
    <location>
        <begin position="420"/>
        <end position="440"/>
    </location>
</feature>
<evidence type="ECO:0000256" key="2">
    <source>
        <dbReference type="ARBA" id="ARBA00010323"/>
    </source>
</evidence>
<feature type="transmembrane region" description="Helical" evidence="8">
    <location>
        <begin position="227"/>
        <end position="245"/>
    </location>
</feature>
<dbReference type="EMBL" id="VOEJ01000002">
    <property type="protein sequence ID" value="TWR30452.1"/>
    <property type="molecule type" value="Genomic_DNA"/>
</dbReference>
<feature type="transmembrane region" description="Helical" evidence="8">
    <location>
        <begin position="371"/>
        <end position="388"/>
    </location>
</feature>
<dbReference type="InterPro" id="IPR024194">
    <property type="entry name" value="Ac/AlaTfrase_AlgI/DltB"/>
</dbReference>
<evidence type="ECO:0000256" key="8">
    <source>
        <dbReference type="SAM" id="Phobius"/>
    </source>
</evidence>
<gene>
    <name evidence="9" type="ORF">FPZ43_05790</name>
</gene>
<dbReference type="GO" id="GO:0042121">
    <property type="term" value="P:alginic acid biosynthetic process"/>
    <property type="evidence" value="ECO:0007669"/>
    <property type="project" value="InterPro"/>
</dbReference>
<name>A0A563UGE6_9SPHI</name>
<dbReference type="PANTHER" id="PTHR13285:SF18">
    <property type="entry name" value="PROTEIN-CYSTEINE N-PALMITOYLTRANSFERASE RASP"/>
    <property type="match status" value="1"/>
</dbReference>
<reference evidence="9 10" key="1">
    <citation type="submission" date="2019-07" db="EMBL/GenBank/DDBJ databases">
        <authorList>
            <person name="Kim J."/>
        </authorList>
    </citation>
    <scope>NUCLEOTIDE SEQUENCE [LARGE SCALE GENOMIC DNA]</scope>
    <source>
        <strain evidence="10">dk17</strain>
    </source>
</reference>
<keyword evidence="6 7" id="KW-0472">Membrane</keyword>
<dbReference type="PIRSF" id="PIRSF016636">
    <property type="entry name" value="AlgI_DltB"/>
    <property type="match status" value="1"/>
</dbReference>
<evidence type="ECO:0000313" key="10">
    <source>
        <dbReference type="Proteomes" id="UP000320042"/>
    </source>
</evidence>
<evidence type="ECO:0000256" key="7">
    <source>
        <dbReference type="PIRNR" id="PIRNR016636"/>
    </source>
</evidence>
<feature type="transmembrane region" description="Helical" evidence="8">
    <location>
        <begin position="6"/>
        <end position="22"/>
    </location>
</feature>
<evidence type="ECO:0000313" key="9">
    <source>
        <dbReference type="EMBL" id="TWR30452.1"/>
    </source>
</evidence>
<dbReference type="GO" id="GO:0005886">
    <property type="term" value="C:plasma membrane"/>
    <property type="evidence" value="ECO:0007669"/>
    <property type="project" value="UniProtKB-SubCell"/>
</dbReference>
<keyword evidence="5 8" id="KW-1133">Transmembrane helix</keyword>
<dbReference type="PIRSF" id="PIRSF500217">
    <property type="entry name" value="AlgI"/>
    <property type="match status" value="1"/>
</dbReference>
<dbReference type="InterPro" id="IPR028362">
    <property type="entry name" value="AlgI"/>
</dbReference>
<comment type="subcellular location">
    <subcellularLocation>
        <location evidence="1">Cell membrane</location>
        <topology evidence="1">Multi-pass membrane protein</topology>
    </subcellularLocation>
</comment>
<evidence type="ECO:0000256" key="5">
    <source>
        <dbReference type="ARBA" id="ARBA00022989"/>
    </source>
</evidence>
<evidence type="ECO:0000256" key="1">
    <source>
        <dbReference type="ARBA" id="ARBA00004651"/>
    </source>
</evidence>
<evidence type="ECO:0000256" key="6">
    <source>
        <dbReference type="ARBA" id="ARBA00023136"/>
    </source>
</evidence>
<dbReference type="AlphaFoldDB" id="A0A563UGE6"/>
<feature type="transmembrane region" description="Helical" evidence="8">
    <location>
        <begin position="117"/>
        <end position="140"/>
    </location>
</feature>
<dbReference type="OrthoDB" id="9805788at2"/>
<evidence type="ECO:0000256" key="4">
    <source>
        <dbReference type="ARBA" id="ARBA00022692"/>
    </source>
</evidence>
<dbReference type="RefSeq" id="WP_146380910.1">
    <property type="nucleotide sequence ID" value="NZ_VOEJ01000002.1"/>
</dbReference>
<feature type="transmembrane region" description="Helical" evidence="8">
    <location>
        <begin position="332"/>
        <end position="350"/>
    </location>
</feature>
<proteinExistence type="inferred from homology"/>
<evidence type="ECO:0000256" key="3">
    <source>
        <dbReference type="ARBA" id="ARBA00022475"/>
    </source>
</evidence>
<comment type="caution">
    <text evidence="9">The sequence shown here is derived from an EMBL/GenBank/DDBJ whole genome shotgun (WGS) entry which is preliminary data.</text>
</comment>
<feature type="transmembrane region" description="Helical" evidence="8">
    <location>
        <begin position="78"/>
        <end position="97"/>
    </location>
</feature>
<keyword evidence="4 8" id="KW-0812">Transmembrane</keyword>
<dbReference type="GO" id="GO:0016746">
    <property type="term" value="F:acyltransferase activity"/>
    <property type="evidence" value="ECO:0007669"/>
    <property type="project" value="UniProtKB-KW"/>
</dbReference>
<dbReference type="Proteomes" id="UP000320042">
    <property type="component" value="Unassembled WGS sequence"/>
</dbReference>
<comment type="similarity">
    <text evidence="2 7">Belongs to the membrane-bound acyltransferase family.</text>
</comment>
<keyword evidence="10" id="KW-1185">Reference proteome</keyword>
<keyword evidence="7" id="KW-0012">Acyltransferase</keyword>
<dbReference type="Pfam" id="PF03062">
    <property type="entry name" value="MBOAT"/>
    <property type="match status" value="1"/>
</dbReference>
<keyword evidence="7" id="KW-0808">Transferase</keyword>
<dbReference type="PANTHER" id="PTHR13285">
    <property type="entry name" value="ACYLTRANSFERASE"/>
    <property type="match status" value="1"/>
</dbReference>